<gene>
    <name evidence="3" type="ORF">CROQUDRAFT_104312</name>
</gene>
<dbReference type="CDD" id="cd00170">
    <property type="entry name" value="SEC14"/>
    <property type="match status" value="1"/>
</dbReference>
<evidence type="ECO:0000256" key="1">
    <source>
        <dbReference type="SAM" id="MobiDB-lite"/>
    </source>
</evidence>
<evidence type="ECO:0000313" key="4">
    <source>
        <dbReference type="Proteomes" id="UP000886653"/>
    </source>
</evidence>
<feature type="compositionally biased region" description="Basic and acidic residues" evidence="1">
    <location>
        <begin position="311"/>
        <end position="320"/>
    </location>
</feature>
<dbReference type="Pfam" id="PF00650">
    <property type="entry name" value="CRAL_TRIO"/>
    <property type="match status" value="1"/>
</dbReference>
<dbReference type="AlphaFoldDB" id="A0A9P6NU87"/>
<evidence type="ECO:0000313" key="3">
    <source>
        <dbReference type="EMBL" id="KAG0150393.1"/>
    </source>
</evidence>
<dbReference type="PROSITE" id="PS50191">
    <property type="entry name" value="CRAL_TRIO"/>
    <property type="match status" value="1"/>
</dbReference>
<feature type="compositionally biased region" description="Low complexity" evidence="1">
    <location>
        <begin position="345"/>
        <end position="356"/>
    </location>
</feature>
<name>A0A9P6NU87_9BASI</name>
<feature type="domain" description="CRAL-TRIO" evidence="2">
    <location>
        <begin position="122"/>
        <end position="274"/>
    </location>
</feature>
<dbReference type="EMBL" id="MU167219">
    <property type="protein sequence ID" value="KAG0150393.1"/>
    <property type="molecule type" value="Genomic_DNA"/>
</dbReference>
<proteinExistence type="predicted"/>
<reference evidence="3" key="1">
    <citation type="submission" date="2013-11" db="EMBL/GenBank/DDBJ databases">
        <title>Genome sequence of the fusiform rust pathogen reveals effectors for host alternation and coevolution with pine.</title>
        <authorList>
            <consortium name="DOE Joint Genome Institute"/>
            <person name="Smith K."/>
            <person name="Pendleton A."/>
            <person name="Kubisiak T."/>
            <person name="Anderson C."/>
            <person name="Salamov A."/>
            <person name="Aerts A."/>
            <person name="Riley R."/>
            <person name="Clum A."/>
            <person name="Lindquist E."/>
            <person name="Ence D."/>
            <person name="Campbell M."/>
            <person name="Kronenberg Z."/>
            <person name="Feau N."/>
            <person name="Dhillon B."/>
            <person name="Hamelin R."/>
            <person name="Burleigh J."/>
            <person name="Smith J."/>
            <person name="Yandell M."/>
            <person name="Nelson C."/>
            <person name="Grigoriev I."/>
            <person name="Davis J."/>
        </authorList>
    </citation>
    <scope>NUCLEOTIDE SEQUENCE</scope>
    <source>
        <strain evidence="3">G11</strain>
    </source>
</reference>
<dbReference type="SUPFAM" id="SSF52087">
    <property type="entry name" value="CRAL/TRIO domain"/>
    <property type="match status" value="1"/>
</dbReference>
<dbReference type="GO" id="GO:0008526">
    <property type="term" value="F:phosphatidylinositol transfer activity"/>
    <property type="evidence" value="ECO:0007669"/>
    <property type="project" value="TreeGrafter"/>
</dbReference>
<dbReference type="Pfam" id="PF03765">
    <property type="entry name" value="CRAL_TRIO_N"/>
    <property type="match status" value="1"/>
</dbReference>
<comment type="caution">
    <text evidence="3">The sequence shown here is derived from an EMBL/GenBank/DDBJ whole genome shotgun (WGS) entry which is preliminary data.</text>
</comment>
<dbReference type="InterPro" id="IPR011074">
    <property type="entry name" value="CRAL/TRIO_N_dom"/>
</dbReference>
<organism evidence="3 4">
    <name type="scientific">Cronartium quercuum f. sp. fusiforme G11</name>
    <dbReference type="NCBI Taxonomy" id="708437"/>
    <lineage>
        <taxon>Eukaryota</taxon>
        <taxon>Fungi</taxon>
        <taxon>Dikarya</taxon>
        <taxon>Basidiomycota</taxon>
        <taxon>Pucciniomycotina</taxon>
        <taxon>Pucciniomycetes</taxon>
        <taxon>Pucciniales</taxon>
        <taxon>Coleosporiaceae</taxon>
        <taxon>Cronartium</taxon>
    </lineage>
</organism>
<dbReference type="InterPro" id="IPR001251">
    <property type="entry name" value="CRAL-TRIO_dom"/>
</dbReference>
<dbReference type="PANTHER" id="PTHR45824:SF29">
    <property type="entry name" value="GH16843P"/>
    <property type="match status" value="1"/>
</dbReference>
<dbReference type="SUPFAM" id="SSF46938">
    <property type="entry name" value="CRAL/TRIO N-terminal domain"/>
    <property type="match status" value="1"/>
</dbReference>
<dbReference type="Gene3D" id="3.40.525.10">
    <property type="entry name" value="CRAL-TRIO lipid binding domain"/>
    <property type="match status" value="1"/>
</dbReference>
<dbReference type="PANTHER" id="PTHR45824">
    <property type="entry name" value="GH16843P"/>
    <property type="match status" value="1"/>
</dbReference>
<dbReference type="OrthoDB" id="75724at2759"/>
<accession>A0A9P6NU87</accession>
<dbReference type="InterPro" id="IPR052578">
    <property type="entry name" value="PI_Transfer_CRAL-TRIO"/>
</dbReference>
<dbReference type="SMART" id="SM00516">
    <property type="entry name" value="SEC14"/>
    <property type="match status" value="1"/>
</dbReference>
<feature type="region of interest" description="Disordered" evidence="1">
    <location>
        <begin position="309"/>
        <end position="367"/>
    </location>
</feature>
<dbReference type="Proteomes" id="UP000886653">
    <property type="component" value="Unassembled WGS sequence"/>
</dbReference>
<feature type="compositionally biased region" description="Polar residues" evidence="1">
    <location>
        <begin position="322"/>
        <end position="344"/>
    </location>
</feature>
<sequence>MVISPSTISSVQKLLTTLTPGTEPTPTPHVLTESQTTSLNKLINHFSESNLKLPILISNHETKKSLTDWEKCSLLNREALIRCLKADKWDTEKCIKRIEDTIIWRRDCGADQILIDEEQAAIVKSEAETGKMFVLGYDKLARPIVHMRPRFQNTSVTPMRLQFTFWLIDRAIDLMPLGVDTVLLMIDLQGPQESPAYKQQREFVKILSAYYYERLGQALVLNMPTLFVWVLKLIRPVVDPVTYAKAVFDQPDPLNVAPADQLDDTLGGTNGYVFDIKTYWPALMNECQRRRNERLERWISTGKSIGSSEWIVEKDEKPEKASGSSTISPTPAVTNTNSSESLNPATTATTTTTTTTDSPAPVTLVVE</sequence>
<evidence type="ECO:0000259" key="2">
    <source>
        <dbReference type="PROSITE" id="PS50191"/>
    </source>
</evidence>
<dbReference type="InterPro" id="IPR036273">
    <property type="entry name" value="CRAL/TRIO_N_dom_sf"/>
</dbReference>
<protein>
    <recommendedName>
        <fullName evidence="2">CRAL-TRIO domain-containing protein</fullName>
    </recommendedName>
</protein>
<keyword evidence="4" id="KW-1185">Reference proteome</keyword>
<dbReference type="InterPro" id="IPR036865">
    <property type="entry name" value="CRAL-TRIO_dom_sf"/>
</dbReference>